<evidence type="ECO:0000313" key="11">
    <source>
        <dbReference type="EMBL" id="JAC71192.1"/>
    </source>
</evidence>
<evidence type="ECO:0000256" key="1">
    <source>
        <dbReference type="ARBA" id="ARBA00006530"/>
    </source>
</evidence>
<accession>A0A061R1H2</accession>
<organism evidence="10">
    <name type="scientific">Tetraselmis sp. GSL018</name>
    <dbReference type="NCBI Taxonomy" id="582737"/>
    <lineage>
        <taxon>Eukaryota</taxon>
        <taxon>Viridiplantae</taxon>
        <taxon>Chlorophyta</taxon>
        <taxon>core chlorophytes</taxon>
        <taxon>Chlorodendrophyceae</taxon>
        <taxon>Chlorodendrales</taxon>
        <taxon>Chlorodendraceae</taxon>
        <taxon>Tetraselmis</taxon>
    </lineage>
</organism>
<evidence type="ECO:0000256" key="6">
    <source>
        <dbReference type="ARBA" id="ARBA00047471"/>
    </source>
</evidence>
<dbReference type="SUPFAM" id="SSF53756">
    <property type="entry name" value="UDP-Glycosyltransferase/glycogen phosphorylase"/>
    <property type="match status" value="1"/>
</dbReference>
<dbReference type="Pfam" id="PF00534">
    <property type="entry name" value="Glycos_transf_1"/>
    <property type="match status" value="1"/>
</dbReference>
<dbReference type="AlphaFoldDB" id="A0A061R1H2"/>
<dbReference type="EMBL" id="GBEZ01014921">
    <property type="protein sequence ID" value="JAC71192.1"/>
    <property type="molecule type" value="Transcribed_RNA"/>
</dbReference>
<dbReference type="Pfam" id="PF00862">
    <property type="entry name" value="GT-B_Sucrose_synth"/>
    <property type="match status" value="1"/>
</dbReference>
<comment type="catalytic activity">
    <reaction evidence="6">
        <text>beta-D-fructose 6-phosphate + UDP-alpha-D-glucose = sucrose 6(F)-phosphate + UDP + H(+)</text>
        <dbReference type="Rhea" id="RHEA:22172"/>
        <dbReference type="ChEBI" id="CHEBI:15378"/>
        <dbReference type="ChEBI" id="CHEBI:57634"/>
        <dbReference type="ChEBI" id="CHEBI:57723"/>
        <dbReference type="ChEBI" id="CHEBI:58223"/>
        <dbReference type="ChEBI" id="CHEBI:58885"/>
        <dbReference type="EC" id="2.4.1.14"/>
    </reaction>
</comment>
<dbReference type="InterPro" id="IPR044161">
    <property type="entry name" value="SPS"/>
</dbReference>
<dbReference type="InterPro" id="IPR000368">
    <property type="entry name" value="Sucrose_synth_GT-B1"/>
</dbReference>
<reference evidence="10" key="1">
    <citation type="submission" date="2014-05" db="EMBL/GenBank/DDBJ databases">
        <title>The transcriptome of the halophilic microalga Tetraselmis sp. GSL018 isolated from the Great Salt Lake, Utah.</title>
        <authorList>
            <person name="Jinkerson R.E."/>
            <person name="D'Adamo S."/>
            <person name="Posewitz M.C."/>
        </authorList>
    </citation>
    <scope>NUCLEOTIDE SEQUENCE</scope>
    <source>
        <strain evidence="10">GSL018</strain>
    </source>
</reference>
<comment type="similarity">
    <text evidence="1">Belongs to the glycosyltransferase 1 family.</text>
</comment>
<evidence type="ECO:0000256" key="3">
    <source>
        <dbReference type="ARBA" id="ARBA00022676"/>
    </source>
</evidence>
<name>A0A061R1H2_9CHLO</name>
<dbReference type="Gene3D" id="3.40.50.2000">
    <property type="entry name" value="Glycogen Phosphorylase B"/>
    <property type="match status" value="2"/>
</dbReference>
<sequence>MDISHNTGVEATTHNSWVESYLSALLSSGLSSEYSSDVKSDLEDDKHREMISKYYVNQILHESEEGLLHAWKRASVSGLSHDYDPRLEHIVWRVWHMKRRQKQRRMDNRSEELSDEEDIGSYELGSTAPGSPAASPARSAAAMDVMSTSAASADGGEPAHQPSVLNKEPHRKSDDAPAALVDLEHDPLTELPLSKFDEHLSKSFDGLYVVLLSVHGLVRGESMELGRDPDTGGQVKYVVELARALSQIHPVYRVDLITRLIDDPKVDRSYAEPVERIAPGGGELGGAFIVRLPFGPRGRYLHKEALWPHLRELADRAVAHCRSTLVALGQERHCRLYAVHGHYADAGDAAAVISAMLGADMVFTGHSLGRNKLDHLLKSGTMSRAEIDSTYMINRRIEGEERALDSSLMVLTSTQEEVEKQWSLYHGYDTELEKALRLKRNAARAVPMMAVIPPGLDFSYNQWVPDCIKAMCQPADGAGDPDSCAASKSSGSGSGQSAVVADSEAEHEAQAVPQRPEPAFWPHVFRFLNNPHKPAILAMSRPDAKKNIMTLIKAFGESPVLREICNLVLIMGNRDDIDSMAKGSANILTTVLKLIDKYDLYGSVAYPKRHRQTDISDIYHLPYATRGVFTNIAWQEPFGLTLIEAAAHGVPIVATKHGGPNDIIATLQNGVLVDPAKPQEIADACISIVTQQDTWDMFSASGIKNIHAYSWPSHCQTFLRYVEKCKWLAAVRNGKTDDNLLPVKAVQMDRSHTGPFPDDAAKVAAELSQQDPSPQNMVNSVNSNAAACPKPEGSSSDAEFHSLTAVFADTEGGIPLAASVVASAPKGTAIVLATFLDLSSARVALHNNCGVAVGGVHAIVTRGGAEVWVWSAEKQEYVFDDTYEKHVQFRWDAKTARRGLNFLRQKALETKAASGRSRGRWLDLLRSWAGLNSGQTHGVAEEDERHPHHVKMIMALEGNATDSIIDIRGKLRIKGIRANLTLSYSSNDGAVTVHVTPVRASRALAVRHIAIRLGLGFEGLKHVVSVEATREGHILGRSSDLMDNLGGMQPVLVSRPSESHSQGDVGEFAFEADAGLFGDRIMIVNDSEAMESSLSKFLES</sequence>
<dbReference type="GO" id="GO:0046524">
    <property type="term" value="F:sucrose-phosphate synthase activity"/>
    <property type="evidence" value="ECO:0007669"/>
    <property type="project" value="UniProtKB-EC"/>
</dbReference>
<feature type="domain" description="Sucrose synthase first GT-B" evidence="9">
    <location>
        <begin position="200"/>
        <end position="419"/>
    </location>
</feature>
<evidence type="ECO:0000256" key="7">
    <source>
        <dbReference type="SAM" id="MobiDB-lite"/>
    </source>
</evidence>
<evidence type="ECO:0000259" key="8">
    <source>
        <dbReference type="Pfam" id="PF00534"/>
    </source>
</evidence>
<evidence type="ECO:0000256" key="2">
    <source>
        <dbReference type="ARBA" id="ARBA00012536"/>
    </source>
</evidence>
<feature type="compositionally biased region" description="Low complexity" evidence="7">
    <location>
        <begin position="483"/>
        <end position="498"/>
    </location>
</feature>
<feature type="domain" description="Glycosyl transferase family 1" evidence="8">
    <location>
        <begin position="528"/>
        <end position="702"/>
    </location>
</feature>
<feature type="region of interest" description="Disordered" evidence="7">
    <location>
        <begin position="101"/>
        <end position="174"/>
    </location>
</feature>
<keyword evidence="3" id="KW-0328">Glycosyltransferase</keyword>
<keyword evidence="4" id="KW-0808">Transferase</keyword>
<feature type="compositionally biased region" description="Low complexity" evidence="7">
    <location>
        <begin position="128"/>
        <end position="142"/>
    </location>
</feature>
<feature type="region of interest" description="Disordered" evidence="7">
    <location>
        <begin position="478"/>
        <end position="513"/>
    </location>
</feature>
<evidence type="ECO:0000259" key="9">
    <source>
        <dbReference type="Pfam" id="PF00862"/>
    </source>
</evidence>
<dbReference type="PANTHER" id="PTHR46039:SF5">
    <property type="entry name" value="SUCROSE-PHOSPHATE SYNTHASE 3-RELATED"/>
    <property type="match status" value="1"/>
</dbReference>
<evidence type="ECO:0000313" key="10">
    <source>
        <dbReference type="EMBL" id="JAC65818.1"/>
    </source>
</evidence>
<dbReference type="InterPro" id="IPR001296">
    <property type="entry name" value="Glyco_trans_1"/>
</dbReference>
<proteinExistence type="inferred from homology"/>
<evidence type="ECO:0000256" key="4">
    <source>
        <dbReference type="ARBA" id="ARBA00022679"/>
    </source>
</evidence>
<dbReference type="EC" id="2.4.1.14" evidence="2"/>
<protein>
    <recommendedName>
        <fullName evidence="2">sucrose-phosphate synthase</fullName>
        <ecNumber evidence="2">2.4.1.14</ecNumber>
    </recommendedName>
</protein>
<dbReference type="EMBL" id="GBEZ01020886">
    <property type="protein sequence ID" value="JAC65818.1"/>
    <property type="molecule type" value="Transcribed_RNA"/>
</dbReference>
<comment type="function">
    <text evidence="5">Plays a role in photosynthetic sucrose synthesis by catalyzing the rate-limiting step of sucrose biosynthesis from UDP-glucose and fructose- 6-phosphate. Involved in the regulation of carbon partitioning in the leaves of plants. May regulate the synthesis of sucrose and therefore play a major role as a limiting factor in the export of photoassimilates out of the leaf. Plays a role for sucrose availability that is essential for plant growth and fiber elongation.</text>
</comment>
<evidence type="ECO:0000256" key="5">
    <source>
        <dbReference type="ARBA" id="ARBA00024883"/>
    </source>
</evidence>
<dbReference type="PANTHER" id="PTHR46039">
    <property type="entry name" value="SUCROSE-PHOSPHATE SYNTHASE 3-RELATED"/>
    <property type="match status" value="1"/>
</dbReference>
<gene>
    <name evidence="10" type="ORF">TSPGSL018_15183</name>
    <name evidence="11" type="ORF">TSPGSL018_2458</name>
</gene>